<dbReference type="RefSeq" id="WP_039491269.1">
    <property type="nucleotide sequence ID" value="NZ_CBCSDF010000024.1"/>
</dbReference>
<feature type="signal peptide" evidence="3">
    <location>
        <begin position="1"/>
        <end position="21"/>
    </location>
</feature>
<dbReference type="Proteomes" id="UP000646877">
    <property type="component" value="Unassembled WGS sequence"/>
</dbReference>
<sequence>MNLFRFVFICYCISLPLLSSAAPHKPEYSAPIKVTILVDDAYPPYSYQINGELYGIYVDIVKQAARLLSHEYQVNLQAVPWKRGVSSMASGDAMALMPPYIHIKKRPYIWPYSIPLQEEVVVAFCNQGITLKNLPHVTPEKVLNIGINAGYIILDESLMEAQKQGLIQLWENKSTRSNIEKLARGRIDCYVNDRLSTLLGINKMSQITPNLSTSNIVEDKIVMRRTAHIGYLKGFEEKYPFKQDFILKMDAALRQVIDNAAAAEE</sequence>
<dbReference type="EMBL" id="WEIA01000022">
    <property type="protein sequence ID" value="NLR24015.1"/>
    <property type="molecule type" value="Genomic_DNA"/>
</dbReference>
<evidence type="ECO:0000313" key="6">
    <source>
        <dbReference type="EMBL" id="WOX30946.1"/>
    </source>
</evidence>
<evidence type="ECO:0000313" key="5">
    <source>
        <dbReference type="EMBL" id="NLR24015.1"/>
    </source>
</evidence>
<evidence type="ECO:0000313" key="7">
    <source>
        <dbReference type="Proteomes" id="UP000646877"/>
    </source>
</evidence>
<protein>
    <submittedName>
        <fullName evidence="5">Amino acid ABC transporter substrate-binding protein</fullName>
    </submittedName>
    <submittedName>
        <fullName evidence="6">Transporter substrate-binding domain-containing protein</fullName>
    </submittedName>
</protein>
<comment type="similarity">
    <text evidence="1">Belongs to the bacterial solute-binding protein 3 family.</text>
</comment>
<organism evidence="5 7">
    <name type="scientific">Pseudoalteromonas maricaloris</name>
    <dbReference type="NCBI Taxonomy" id="184924"/>
    <lineage>
        <taxon>Bacteria</taxon>
        <taxon>Pseudomonadati</taxon>
        <taxon>Pseudomonadota</taxon>
        <taxon>Gammaproteobacteria</taxon>
        <taxon>Alteromonadales</taxon>
        <taxon>Pseudoalteromonadaceae</taxon>
        <taxon>Pseudoalteromonas</taxon>
    </lineage>
</organism>
<dbReference type="Gene3D" id="3.40.190.10">
    <property type="entry name" value="Periplasmic binding protein-like II"/>
    <property type="match status" value="2"/>
</dbReference>
<keyword evidence="8" id="KW-1185">Reference proteome</keyword>
<evidence type="ECO:0000256" key="3">
    <source>
        <dbReference type="SAM" id="SignalP"/>
    </source>
</evidence>
<accession>A0A8I2HED5</accession>
<feature type="domain" description="Solute-binding protein family 3/N-terminal" evidence="4">
    <location>
        <begin position="35"/>
        <end position="118"/>
    </location>
</feature>
<proteinExistence type="inferred from homology"/>
<evidence type="ECO:0000256" key="1">
    <source>
        <dbReference type="ARBA" id="ARBA00010333"/>
    </source>
</evidence>
<dbReference type="SUPFAM" id="SSF53850">
    <property type="entry name" value="Periplasmic binding protein-like II"/>
    <property type="match status" value="1"/>
</dbReference>
<keyword evidence="2 3" id="KW-0732">Signal</keyword>
<reference evidence="5" key="1">
    <citation type="submission" date="2019-10" db="EMBL/GenBank/DDBJ databases">
        <authorList>
            <person name="Paulsen S."/>
        </authorList>
    </citation>
    <scope>NUCLEOTIDE SEQUENCE</scope>
    <source>
        <strain evidence="5">LMG 19692</strain>
    </source>
</reference>
<gene>
    <name evidence="5" type="ORF">F9Y85_22405</name>
    <name evidence="6" type="ORF">R5H13_24040</name>
</gene>
<feature type="chain" id="PRO_5044460637" evidence="3">
    <location>
        <begin position="22"/>
        <end position="265"/>
    </location>
</feature>
<reference evidence="6 8" key="2">
    <citation type="submission" date="2023-10" db="EMBL/GenBank/DDBJ databases">
        <title>To unveil natural product biosynthetic capacity in Pseudoalteromonas.</title>
        <authorList>
            <person name="Wang J."/>
        </authorList>
    </citation>
    <scope>NUCLEOTIDE SEQUENCE [LARGE SCALE GENOMIC DNA]</scope>
    <source>
        <strain evidence="6 8">DSM 15914</strain>
    </source>
</reference>
<dbReference type="PANTHER" id="PTHR35936:SF25">
    <property type="entry name" value="ABC TRANSPORTER SUBSTRATE-BINDING PROTEIN"/>
    <property type="match status" value="1"/>
</dbReference>
<dbReference type="AlphaFoldDB" id="A0A8I2HED5"/>
<dbReference type="InterPro" id="IPR001638">
    <property type="entry name" value="Solute-binding_3/MltF_N"/>
</dbReference>
<evidence type="ECO:0000259" key="4">
    <source>
        <dbReference type="Pfam" id="PF00497"/>
    </source>
</evidence>
<dbReference type="Proteomes" id="UP001304419">
    <property type="component" value="Chromosome 2"/>
</dbReference>
<name>A0A8I2HED5_9GAMM</name>
<dbReference type="EMBL" id="CP137579">
    <property type="protein sequence ID" value="WOX30946.1"/>
    <property type="molecule type" value="Genomic_DNA"/>
</dbReference>
<dbReference type="Pfam" id="PF00497">
    <property type="entry name" value="SBP_bac_3"/>
    <property type="match status" value="1"/>
</dbReference>
<evidence type="ECO:0000313" key="8">
    <source>
        <dbReference type="Proteomes" id="UP001304419"/>
    </source>
</evidence>
<dbReference type="PANTHER" id="PTHR35936">
    <property type="entry name" value="MEMBRANE-BOUND LYTIC MUREIN TRANSGLYCOSYLASE F"/>
    <property type="match status" value="1"/>
</dbReference>
<evidence type="ECO:0000256" key="2">
    <source>
        <dbReference type="ARBA" id="ARBA00022729"/>
    </source>
</evidence>